<accession>A0A2P4XUI5</accession>
<dbReference type="Proteomes" id="UP000237271">
    <property type="component" value="Unassembled WGS sequence"/>
</dbReference>
<evidence type="ECO:0000313" key="1">
    <source>
        <dbReference type="EMBL" id="POM69192.1"/>
    </source>
</evidence>
<evidence type="ECO:0000313" key="2">
    <source>
        <dbReference type="Proteomes" id="UP000237271"/>
    </source>
</evidence>
<dbReference type="EMBL" id="NCKW01007919">
    <property type="protein sequence ID" value="POM69192.1"/>
    <property type="molecule type" value="Genomic_DNA"/>
</dbReference>
<protein>
    <submittedName>
        <fullName evidence="1">Uncharacterized protein</fullName>
    </submittedName>
</protein>
<gene>
    <name evidence="1" type="ORF">PHPALM_14553</name>
</gene>
<keyword evidence="2" id="KW-1185">Reference proteome</keyword>
<dbReference type="AlphaFoldDB" id="A0A2P4XUI5"/>
<sequence length="72" mass="8232">MRPEIRVIVAELKFTKVAHKEFGAICYNRIASSLLLNHLLFHVGTVRTDRLGFYSRIIYKKNEGKGLVNLTA</sequence>
<organism evidence="1 2">
    <name type="scientific">Phytophthora palmivora</name>
    <dbReference type="NCBI Taxonomy" id="4796"/>
    <lineage>
        <taxon>Eukaryota</taxon>
        <taxon>Sar</taxon>
        <taxon>Stramenopiles</taxon>
        <taxon>Oomycota</taxon>
        <taxon>Peronosporomycetes</taxon>
        <taxon>Peronosporales</taxon>
        <taxon>Peronosporaceae</taxon>
        <taxon>Phytophthora</taxon>
    </lineage>
</organism>
<reference evidence="1 2" key="1">
    <citation type="journal article" date="2017" name="Genome Biol. Evol.">
        <title>Phytophthora megakarya and P. palmivora, closely related causal agents of cacao black pod rot, underwent increases in genome sizes and gene numbers by different mechanisms.</title>
        <authorList>
            <person name="Ali S.S."/>
            <person name="Shao J."/>
            <person name="Lary D.J."/>
            <person name="Kronmiller B."/>
            <person name="Shen D."/>
            <person name="Strem M.D."/>
            <person name="Amoako-Attah I."/>
            <person name="Akrofi A.Y."/>
            <person name="Begoude B.A."/>
            <person name="Ten Hoopen G.M."/>
            <person name="Coulibaly K."/>
            <person name="Kebe B.I."/>
            <person name="Melnick R.L."/>
            <person name="Guiltinan M.J."/>
            <person name="Tyler B.M."/>
            <person name="Meinhardt L.W."/>
            <person name="Bailey B.A."/>
        </authorList>
    </citation>
    <scope>NUCLEOTIDE SEQUENCE [LARGE SCALE GENOMIC DNA]</scope>
    <source>
        <strain evidence="2">sbr112.9</strain>
    </source>
</reference>
<comment type="caution">
    <text evidence="1">The sequence shown here is derived from an EMBL/GenBank/DDBJ whole genome shotgun (WGS) entry which is preliminary data.</text>
</comment>
<name>A0A2P4XUI5_9STRA</name>
<proteinExistence type="predicted"/>